<feature type="domain" description="Aspartate/ornithine carbamoyltransferase carbamoyl-P binding" evidence="8">
    <location>
        <begin position="8"/>
        <end position="148"/>
    </location>
</feature>
<dbReference type="PRINTS" id="PR00100">
    <property type="entry name" value="AOTCASE"/>
</dbReference>
<feature type="binding site" evidence="6">
    <location>
        <position position="319"/>
    </location>
    <ligand>
        <name>carbamoyl phosphate</name>
        <dbReference type="ChEBI" id="CHEBI:58228"/>
    </ligand>
</feature>
<evidence type="ECO:0000256" key="1">
    <source>
        <dbReference type="ARBA" id="ARBA00003822"/>
    </source>
</evidence>
<feature type="binding site" evidence="6">
    <location>
        <begin position="135"/>
        <end position="138"/>
    </location>
    <ligand>
        <name>carbamoyl phosphate</name>
        <dbReference type="ChEBI" id="CHEBI:58228"/>
    </ligand>
</feature>
<comment type="subcellular location">
    <subcellularLocation>
        <location evidence="6">Cytoplasm</location>
    </subcellularLocation>
</comment>
<dbReference type="InterPro" id="IPR002292">
    <property type="entry name" value="Orn/put_carbamltrans"/>
</dbReference>
<dbReference type="Pfam" id="PF02729">
    <property type="entry name" value="OTCace_N"/>
    <property type="match status" value="1"/>
</dbReference>
<accession>A0ABU2JP18</accession>
<organism evidence="9 10">
    <name type="scientific">Streptomyces chisholmiae</name>
    <dbReference type="NCBI Taxonomy" id="3075540"/>
    <lineage>
        <taxon>Bacteria</taxon>
        <taxon>Bacillati</taxon>
        <taxon>Actinomycetota</taxon>
        <taxon>Actinomycetes</taxon>
        <taxon>Kitasatosporales</taxon>
        <taxon>Streptomycetaceae</taxon>
        <taxon>Streptomyces</taxon>
    </lineage>
</organism>
<dbReference type="PANTHER" id="PTHR45753:SF2">
    <property type="entry name" value="ORNITHINE CARBAMOYLTRANSFERASE"/>
    <property type="match status" value="1"/>
</dbReference>
<dbReference type="Pfam" id="PF00185">
    <property type="entry name" value="OTCace"/>
    <property type="match status" value="1"/>
</dbReference>
<comment type="similarity">
    <text evidence="2 6">Belongs to the aspartate/ornithine carbamoyltransferase superfamily. OTCase family.</text>
</comment>
<comment type="function">
    <text evidence="1">Reversibly catalyzes the transfer of the carbamoyl group from carbamoyl phosphate (CP) to the N(epsilon) atom of ornithine (ORN) to produce L-citrulline.</text>
</comment>
<comment type="catalytic activity">
    <reaction evidence="5 6">
        <text>carbamoyl phosphate + L-ornithine = L-citrulline + phosphate + H(+)</text>
        <dbReference type="Rhea" id="RHEA:19513"/>
        <dbReference type="ChEBI" id="CHEBI:15378"/>
        <dbReference type="ChEBI" id="CHEBI:43474"/>
        <dbReference type="ChEBI" id="CHEBI:46911"/>
        <dbReference type="ChEBI" id="CHEBI:57743"/>
        <dbReference type="ChEBI" id="CHEBI:58228"/>
        <dbReference type="EC" id="2.1.3.3"/>
    </reaction>
</comment>
<proteinExistence type="inferred from homology"/>
<evidence type="ECO:0000256" key="5">
    <source>
        <dbReference type="ARBA" id="ARBA00048772"/>
    </source>
</evidence>
<dbReference type="NCBIfam" id="TIGR00658">
    <property type="entry name" value="orni_carb_tr"/>
    <property type="match status" value="1"/>
</dbReference>
<name>A0ABU2JP18_9ACTN</name>
<dbReference type="Gene3D" id="3.40.50.1370">
    <property type="entry name" value="Aspartate/ornithine carbamoyltransferase"/>
    <property type="match status" value="2"/>
</dbReference>
<keyword evidence="6" id="KW-0963">Cytoplasm</keyword>
<feature type="binding site" evidence="6">
    <location>
        <position position="168"/>
    </location>
    <ligand>
        <name>L-ornithine</name>
        <dbReference type="ChEBI" id="CHEBI:46911"/>
    </ligand>
</feature>
<feature type="binding site" evidence="6">
    <location>
        <begin position="57"/>
        <end position="60"/>
    </location>
    <ligand>
        <name>carbamoyl phosphate</name>
        <dbReference type="ChEBI" id="CHEBI:58228"/>
    </ligand>
</feature>
<evidence type="ECO:0000256" key="2">
    <source>
        <dbReference type="ARBA" id="ARBA00007805"/>
    </source>
</evidence>
<dbReference type="Proteomes" id="UP001183410">
    <property type="component" value="Unassembled WGS sequence"/>
</dbReference>
<comment type="caution">
    <text evidence="6">Lacks conserved residue(s) required for the propagation of feature annotation.</text>
</comment>
<evidence type="ECO:0000259" key="7">
    <source>
        <dbReference type="Pfam" id="PF00185"/>
    </source>
</evidence>
<dbReference type="InterPro" id="IPR006131">
    <property type="entry name" value="Asp_carbamoyltransf_Asp/Orn-bd"/>
</dbReference>
<evidence type="ECO:0000313" key="9">
    <source>
        <dbReference type="EMBL" id="MDT0266254.1"/>
    </source>
</evidence>
<dbReference type="PRINTS" id="PR00102">
    <property type="entry name" value="OTCASE"/>
</dbReference>
<evidence type="ECO:0000256" key="6">
    <source>
        <dbReference type="HAMAP-Rule" id="MF_01109"/>
    </source>
</evidence>
<gene>
    <name evidence="9" type="primary">argF</name>
    <name evidence="9" type="ORF">RM844_08090</name>
</gene>
<feature type="binding site" evidence="6">
    <location>
        <begin position="274"/>
        <end position="275"/>
    </location>
    <ligand>
        <name>carbamoyl phosphate</name>
        <dbReference type="ChEBI" id="CHEBI:58228"/>
    </ligand>
</feature>
<keyword evidence="10" id="KW-1185">Reference proteome</keyword>
<protein>
    <recommendedName>
        <fullName evidence="3 6">Ornithine carbamoyltransferase</fullName>
        <shortName evidence="6">OTCase</shortName>
        <ecNumber evidence="3 6">2.1.3.3</ecNumber>
    </recommendedName>
</protein>
<evidence type="ECO:0000259" key="8">
    <source>
        <dbReference type="Pfam" id="PF02729"/>
    </source>
</evidence>
<dbReference type="HAMAP" id="MF_01109">
    <property type="entry name" value="OTCase"/>
    <property type="match status" value="1"/>
</dbReference>
<dbReference type="InterPro" id="IPR036901">
    <property type="entry name" value="Asp/Orn_carbamoylTrfase_sf"/>
</dbReference>
<dbReference type="PANTHER" id="PTHR45753">
    <property type="entry name" value="ORNITHINE CARBAMOYLTRANSFERASE, MITOCHONDRIAL"/>
    <property type="match status" value="1"/>
</dbReference>
<dbReference type="GO" id="GO:0004585">
    <property type="term" value="F:ornithine carbamoyltransferase activity"/>
    <property type="evidence" value="ECO:0007669"/>
    <property type="project" value="UniProtKB-EC"/>
</dbReference>
<evidence type="ECO:0000256" key="4">
    <source>
        <dbReference type="ARBA" id="ARBA00022679"/>
    </source>
</evidence>
<dbReference type="InterPro" id="IPR024904">
    <property type="entry name" value="OTCase_ArgI"/>
</dbReference>
<dbReference type="SUPFAM" id="SSF53671">
    <property type="entry name" value="Aspartate/ornithine carbamoyltransferase"/>
    <property type="match status" value="1"/>
</dbReference>
<dbReference type="InterPro" id="IPR006130">
    <property type="entry name" value="Asp/Orn_carbamoylTrfase"/>
</dbReference>
<keyword evidence="4 6" id="KW-0808">Transferase</keyword>
<dbReference type="EMBL" id="JAVREO010000004">
    <property type="protein sequence ID" value="MDT0266254.1"/>
    <property type="molecule type" value="Genomic_DNA"/>
</dbReference>
<feature type="binding site" evidence="6">
    <location>
        <position position="108"/>
    </location>
    <ligand>
        <name>carbamoyl phosphate</name>
        <dbReference type="ChEBI" id="CHEBI:58228"/>
    </ligand>
</feature>
<evidence type="ECO:0000313" key="10">
    <source>
        <dbReference type="Proteomes" id="UP001183410"/>
    </source>
</evidence>
<feature type="domain" description="Aspartate/ornithine carbamoyltransferase Asp/Orn-binding" evidence="7">
    <location>
        <begin position="158"/>
        <end position="329"/>
    </location>
</feature>
<reference evidence="10" key="1">
    <citation type="submission" date="2023-07" db="EMBL/GenBank/DDBJ databases">
        <title>30 novel species of actinomycetes from the DSMZ collection.</title>
        <authorList>
            <person name="Nouioui I."/>
        </authorList>
    </citation>
    <scope>NUCLEOTIDE SEQUENCE [LARGE SCALE GENOMIC DNA]</scope>
    <source>
        <strain evidence="10">DSM 44915</strain>
    </source>
</reference>
<dbReference type="EC" id="2.1.3.3" evidence="3 6"/>
<dbReference type="InterPro" id="IPR006132">
    <property type="entry name" value="Asp/Orn_carbamoyltranf_P-bd"/>
</dbReference>
<feature type="binding site" evidence="6">
    <location>
        <begin position="236"/>
        <end position="237"/>
    </location>
    <ligand>
        <name>L-ornithine</name>
        <dbReference type="ChEBI" id="CHEBI:46911"/>
    </ligand>
</feature>
<feature type="binding site" evidence="6">
    <location>
        <position position="232"/>
    </location>
    <ligand>
        <name>L-ornithine</name>
        <dbReference type="ChEBI" id="CHEBI:46911"/>
    </ligand>
</feature>
<dbReference type="RefSeq" id="WP_311666273.1">
    <property type="nucleotide sequence ID" value="NZ_JAVREO010000004.1"/>
</dbReference>
<comment type="caution">
    <text evidence="9">The sequence shown here is derived from an EMBL/GenBank/DDBJ whole genome shotgun (WGS) entry which is preliminary data.</text>
</comment>
<evidence type="ECO:0000256" key="3">
    <source>
        <dbReference type="ARBA" id="ARBA00013007"/>
    </source>
</evidence>
<sequence>MATTLTGRHLRSELDLSSAEFRQLVELAARLKAAKRAGTERQRLAGRHIALLFEKSSTRTRCAFEVAAADQGARTTYLDPASSHVGYKESTRDTARVLGRMFDAIQFRGSAQRTVDELAEHAGVPVYNGLTDDWHPTQMLADVLTMTEHCAKPLTEQAYAYLGDARNNMGNSYLVTGALLGMDVRIVAPEELWPEPGVVAEARRLAAETGARIKLTESVAEGVAGVDFVATDVWVSLGEPVEKWGERIELLQPYAVTAEVLAATGNPEVRFLHCLPAFHDLGTELGRTLHERFGLSSLEVTDEVFESPASVVFDQAENRLHTIKALLVATLAPAGDEEPERH</sequence>
<dbReference type="PROSITE" id="PS00097">
    <property type="entry name" value="CARBAMOYLTRANSFERASE"/>
    <property type="match status" value="1"/>
</dbReference>